<name>A0A2V5L108_9MICC</name>
<evidence type="ECO:0000313" key="9">
    <source>
        <dbReference type="Proteomes" id="UP000247832"/>
    </source>
</evidence>
<sequence>MTTITDSLHTARFADRADGYHPSPVREVFEVSMRPNMISLAGGNPDLSGLPMERIADMAHQIIKERGQEALQYGSGAGTTELQELICEIMAMEGISAASENIQITSGSQMALELVTKLFCNPGDVILAEGPTYVGALGTFAGLQADVVQVPIDNKGLIPAELEKTIGTLKAQGRTIKFLYTIPNFNNPSGITLAPDRRRAIVDICRAAGIAIVEDNPYGLLSFDGSTQQALYALDPDNVFYLGSFSKIFSPGLRIGWVLAPTEVRKRLQLAAEATTICPSVLSQMLVESYISGFDWRSHVREACATYSRRCDAVMDALKLHMPEGSTWTRPTGGFFTWITLPTGKSVDALLQPAIGAGVVFVPGSAFFAEPAGTNQLRVAFSFETDEALVEGIRRLGVTLTALPSVRPSTTGEDVT</sequence>
<dbReference type="InterPro" id="IPR015422">
    <property type="entry name" value="PyrdxlP-dep_Trfase_small"/>
</dbReference>
<protein>
    <submittedName>
        <fullName evidence="8">Aminotransferase</fullName>
    </submittedName>
</protein>
<dbReference type="GO" id="GO:0008483">
    <property type="term" value="F:transaminase activity"/>
    <property type="evidence" value="ECO:0007669"/>
    <property type="project" value="UniProtKB-KW"/>
</dbReference>
<organism evidence="8 9">
    <name type="scientific">Arthrobacter livingstonensis</name>
    <dbReference type="NCBI Taxonomy" id="670078"/>
    <lineage>
        <taxon>Bacteria</taxon>
        <taxon>Bacillati</taxon>
        <taxon>Actinomycetota</taxon>
        <taxon>Actinomycetes</taxon>
        <taxon>Micrococcales</taxon>
        <taxon>Micrococcaceae</taxon>
        <taxon>Arthrobacter</taxon>
    </lineage>
</organism>
<evidence type="ECO:0000256" key="4">
    <source>
        <dbReference type="ARBA" id="ARBA00022576"/>
    </source>
</evidence>
<evidence type="ECO:0000256" key="5">
    <source>
        <dbReference type="ARBA" id="ARBA00022679"/>
    </source>
</evidence>
<keyword evidence="6" id="KW-0663">Pyridoxal phosphate</keyword>
<evidence type="ECO:0000256" key="3">
    <source>
        <dbReference type="ARBA" id="ARBA00011738"/>
    </source>
</evidence>
<proteinExistence type="inferred from homology"/>
<dbReference type="FunFam" id="3.40.640.10:FF:000053">
    <property type="entry name" value="Aminotransferase, class I"/>
    <property type="match status" value="1"/>
</dbReference>
<comment type="subunit">
    <text evidence="3">Homodimer.</text>
</comment>
<keyword evidence="4 8" id="KW-0032">Aminotransferase</keyword>
<dbReference type="InterPro" id="IPR015421">
    <property type="entry name" value="PyrdxlP-dep_Trfase_major"/>
</dbReference>
<dbReference type="InterPro" id="IPR015424">
    <property type="entry name" value="PyrdxlP-dep_Trfase"/>
</dbReference>
<comment type="similarity">
    <text evidence="2">Belongs to the class-I pyridoxal-phosphate-dependent aminotransferase family.</text>
</comment>
<dbReference type="Gene3D" id="3.90.1150.10">
    <property type="entry name" value="Aspartate Aminotransferase, domain 1"/>
    <property type="match status" value="1"/>
</dbReference>
<feature type="domain" description="Aminotransferase class I/classII large" evidence="7">
    <location>
        <begin position="36"/>
        <end position="394"/>
    </location>
</feature>
<dbReference type="Gene3D" id="3.40.640.10">
    <property type="entry name" value="Type I PLP-dependent aspartate aminotransferase-like (Major domain)"/>
    <property type="match status" value="1"/>
</dbReference>
<evidence type="ECO:0000256" key="6">
    <source>
        <dbReference type="ARBA" id="ARBA00022898"/>
    </source>
</evidence>
<dbReference type="CDD" id="cd00609">
    <property type="entry name" value="AAT_like"/>
    <property type="match status" value="1"/>
</dbReference>
<keyword evidence="9" id="KW-1185">Reference proteome</keyword>
<keyword evidence="5 8" id="KW-0808">Transferase</keyword>
<dbReference type="OrthoDB" id="199743at2"/>
<evidence type="ECO:0000313" key="8">
    <source>
        <dbReference type="EMBL" id="PYI64698.1"/>
    </source>
</evidence>
<dbReference type="SUPFAM" id="SSF53383">
    <property type="entry name" value="PLP-dependent transferases"/>
    <property type="match status" value="1"/>
</dbReference>
<accession>A0A2V5L108</accession>
<dbReference type="InterPro" id="IPR004839">
    <property type="entry name" value="Aminotransferase_I/II_large"/>
</dbReference>
<comment type="caution">
    <text evidence="8">The sequence shown here is derived from an EMBL/GenBank/DDBJ whole genome shotgun (WGS) entry which is preliminary data.</text>
</comment>
<gene>
    <name evidence="8" type="ORF">CVV68_21195</name>
</gene>
<evidence type="ECO:0000259" key="7">
    <source>
        <dbReference type="Pfam" id="PF00155"/>
    </source>
</evidence>
<dbReference type="AlphaFoldDB" id="A0A2V5L108"/>
<dbReference type="PANTHER" id="PTHR42790">
    <property type="entry name" value="AMINOTRANSFERASE"/>
    <property type="match status" value="1"/>
</dbReference>
<dbReference type="InterPro" id="IPR050859">
    <property type="entry name" value="Class-I_PLP-dep_aminotransf"/>
</dbReference>
<dbReference type="GO" id="GO:1901605">
    <property type="term" value="P:alpha-amino acid metabolic process"/>
    <property type="evidence" value="ECO:0007669"/>
    <property type="project" value="TreeGrafter"/>
</dbReference>
<dbReference type="Pfam" id="PF00155">
    <property type="entry name" value="Aminotran_1_2"/>
    <property type="match status" value="1"/>
</dbReference>
<dbReference type="Proteomes" id="UP000247832">
    <property type="component" value="Unassembled WGS sequence"/>
</dbReference>
<evidence type="ECO:0000256" key="2">
    <source>
        <dbReference type="ARBA" id="ARBA00007441"/>
    </source>
</evidence>
<dbReference type="PANTHER" id="PTHR42790:SF19">
    <property type="entry name" value="KYNURENINE_ALPHA-AMINOADIPATE AMINOTRANSFERASE, MITOCHONDRIAL"/>
    <property type="match status" value="1"/>
</dbReference>
<evidence type="ECO:0000256" key="1">
    <source>
        <dbReference type="ARBA" id="ARBA00001933"/>
    </source>
</evidence>
<dbReference type="RefSeq" id="WP_110502985.1">
    <property type="nucleotide sequence ID" value="NZ_QJVD01000042.1"/>
</dbReference>
<comment type="cofactor">
    <cofactor evidence="1">
        <name>pyridoxal 5'-phosphate</name>
        <dbReference type="ChEBI" id="CHEBI:597326"/>
    </cofactor>
</comment>
<dbReference type="EMBL" id="QJVD01000042">
    <property type="protein sequence ID" value="PYI64698.1"/>
    <property type="molecule type" value="Genomic_DNA"/>
</dbReference>
<reference evidence="8 9" key="1">
    <citation type="submission" date="2018-05" db="EMBL/GenBank/DDBJ databases">
        <title>Genetic diversity of glacier-inhabiting Cryobacterium bacteria in China and description of Cryobacterium mengkeensis sp. nov. and Arthrobacter glacialis sp. nov.</title>
        <authorList>
            <person name="Liu Q."/>
            <person name="Xin Y.-H."/>
        </authorList>
    </citation>
    <scope>NUCLEOTIDE SEQUENCE [LARGE SCALE GENOMIC DNA]</scope>
    <source>
        <strain evidence="8 9">LI2</strain>
    </source>
</reference>
<dbReference type="GO" id="GO:0030170">
    <property type="term" value="F:pyridoxal phosphate binding"/>
    <property type="evidence" value="ECO:0007669"/>
    <property type="project" value="InterPro"/>
</dbReference>